<comment type="subcellular location">
    <subcellularLocation>
        <location evidence="7">Cell inner membrane</location>
        <topology evidence="7">Single-pass type II membrane protein</topology>
    </subcellularLocation>
    <text evidence="7">Localizes to the division septum.</text>
</comment>
<evidence type="ECO:0000313" key="11">
    <source>
        <dbReference type="Proteomes" id="UP000028302"/>
    </source>
</evidence>
<dbReference type="GO" id="GO:0005886">
    <property type="term" value="C:plasma membrane"/>
    <property type="evidence" value="ECO:0007669"/>
    <property type="project" value="UniProtKB-SubCell"/>
</dbReference>
<keyword evidence="4 7" id="KW-1133">Transmembrane helix</keyword>
<evidence type="ECO:0000256" key="6">
    <source>
        <dbReference type="ARBA" id="ARBA00023306"/>
    </source>
</evidence>
<keyword evidence="6 7" id="KW-0131">Cell cycle</keyword>
<evidence type="ECO:0000256" key="4">
    <source>
        <dbReference type="ARBA" id="ARBA00022989"/>
    </source>
</evidence>
<dbReference type="eggNOG" id="COG2919">
    <property type="taxonomic scope" value="Bacteria"/>
</dbReference>
<accession>A0A084IJZ6</accession>
<comment type="function">
    <text evidence="7">Essential cell division protein. May link together the upstream cell division proteins, which are predominantly cytoplasmic, with the downstream cell division proteins, which are predominantly periplasmic.</text>
</comment>
<dbReference type="STRING" id="1304275.C41B8_11960"/>
<dbReference type="GO" id="GO:0043093">
    <property type="term" value="P:FtsZ-dependent cytokinesis"/>
    <property type="evidence" value="ECO:0007669"/>
    <property type="project" value="UniProtKB-UniRule"/>
</dbReference>
<dbReference type="InterPro" id="IPR023081">
    <property type="entry name" value="Cell_div_FtsB"/>
</dbReference>
<dbReference type="InterPro" id="IPR007060">
    <property type="entry name" value="FtsL/DivIC"/>
</dbReference>
<evidence type="ECO:0000256" key="9">
    <source>
        <dbReference type="SAM" id="Phobius"/>
    </source>
</evidence>
<dbReference type="HAMAP" id="MF_00599">
    <property type="entry name" value="FtsB"/>
    <property type="match status" value="1"/>
</dbReference>
<evidence type="ECO:0000256" key="1">
    <source>
        <dbReference type="ARBA" id="ARBA00022475"/>
    </source>
</evidence>
<keyword evidence="11" id="KW-1185">Reference proteome</keyword>
<comment type="subunit">
    <text evidence="7">Part of a complex composed of FtsB, FtsL and FtsQ.</text>
</comment>
<sequence length="134" mass="14466">MRDGVSRTEKTAAGQPAATRYNRNMYRVAVIALLVIFAGLQYRLWIGDGSLAQVHHLQSMRDKIAKTNKQDRARNDAVQTQINDLKSGIGATEGRARAEMGMVKPGETFFLTVPDETKPAHNAPSAPSATSGAG</sequence>
<name>A0A084IJZ6_SALHC</name>
<feature type="topological domain" description="Periplasmic" evidence="7">
    <location>
        <begin position="47"/>
        <end position="134"/>
    </location>
</feature>
<keyword evidence="7" id="KW-0997">Cell inner membrane</keyword>
<gene>
    <name evidence="7" type="primary">ftsB</name>
    <name evidence="10" type="ORF">C41B8_11960</name>
</gene>
<comment type="caution">
    <text evidence="10">The sequence shown here is derived from an EMBL/GenBank/DDBJ whole genome shotgun (WGS) entry which is preliminary data.</text>
</comment>
<evidence type="ECO:0000256" key="7">
    <source>
        <dbReference type="HAMAP-Rule" id="MF_00599"/>
    </source>
</evidence>
<dbReference type="Proteomes" id="UP000028302">
    <property type="component" value="Unassembled WGS sequence"/>
</dbReference>
<dbReference type="PATRIC" id="fig|1304275.5.peg.2440"/>
<keyword evidence="1 7" id="KW-1003">Cell membrane</keyword>
<evidence type="ECO:0000313" key="10">
    <source>
        <dbReference type="EMBL" id="KEZ77030.1"/>
    </source>
</evidence>
<keyword evidence="3 7" id="KW-0812">Transmembrane</keyword>
<evidence type="ECO:0000256" key="2">
    <source>
        <dbReference type="ARBA" id="ARBA00022618"/>
    </source>
</evidence>
<reference evidence="10 11" key="1">
    <citation type="submission" date="2013-03" db="EMBL/GenBank/DDBJ databases">
        <title>Salinisphaera hydrothermalis C41B8 Genome Sequencing.</title>
        <authorList>
            <person name="Li C."/>
            <person name="Lai Q."/>
            <person name="Shao Z."/>
        </authorList>
    </citation>
    <scope>NUCLEOTIDE SEQUENCE [LARGE SCALE GENOMIC DNA]</scope>
    <source>
        <strain evidence="10 11">C41B8</strain>
    </source>
</reference>
<dbReference type="AlphaFoldDB" id="A0A084IJZ6"/>
<organism evidence="10 11">
    <name type="scientific">Salinisphaera hydrothermalis (strain C41B8)</name>
    <dbReference type="NCBI Taxonomy" id="1304275"/>
    <lineage>
        <taxon>Bacteria</taxon>
        <taxon>Pseudomonadati</taxon>
        <taxon>Pseudomonadota</taxon>
        <taxon>Gammaproteobacteria</taxon>
        <taxon>Salinisphaerales</taxon>
        <taxon>Salinisphaeraceae</taxon>
        <taxon>Salinisphaera</taxon>
    </lineage>
</organism>
<evidence type="ECO:0000256" key="8">
    <source>
        <dbReference type="SAM" id="MobiDB-lite"/>
    </source>
</evidence>
<feature type="region of interest" description="Disordered" evidence="8">
    <location>
        <begin position="115"/>
        <end position="134"/>
    </location>
</feature>
<keyword evidence="5 7" id="KW-0472">Membrane</keyword>
<feature type="transmembrane region" description="Helical" evidence="9">
    <location>
        <begin position="25"/>
        <end position="45"/>
    </location>
</feature>
<feature type="topological domain" description="Cytoplasmic" evidence="7">
    <location>
        <begin position="1"/>
        <end position="28"/>
    </location>
</feature>
<dbReference type="GO" id="GO:0032153">
    <property type="term" value="C:cell division site"/>
    <property type="evidence" value="ECO:0007669"/>
    <property type="project" value="UniProtKB-UniRule"/>
</dbReference>
<dbReference type="GO" id="GO:0030428">
    <property type="term" value="C:cell septum"/>
    <property type="evidence" value="ECO:0007669"/>
    <property type="project" value="TreeGrafter"/>
</dbReference>
<feature type="compositionally biased region" description="Low complexity" evidence="8">
    <location>
        <begin position="123"/>
        <end position="134"/>
    </location>
</feature>
<dbReference type="PANTHER" id="PTHR37485">
    <property type="entry name" value="CELL DIVISION PROTEIN FTSB"/>
    <property type="match status" value="1"/>
</dbReference>
<dbReference type="Pfam" id="PF04977">
    <property type="entry name" value="DivIC"/>
    <property type="match status" value="1"/>
</dbReference>
<comment type="similarity">
    <text evidence="7">Belongs to the FtsB family.</text>
</comment>
<dbReference type="PANTHER" id="PTHR37485:SF1">
    <property type="entry name" value="CELL DIVISION PROTEIN FTSB"/>
    <property type="match status" value="1"/>
</dbReference>
<evidence type="ECO:0000256" key="3">
    <source>
        <dbReference type="ARBA" id="ARBA00022692"/>
    </source>
</evidence>
<dbReference type="EMBL" id="APNK01000018">
    <property type="protein sequence ID" value="KEZ77030.1"/>
    <property type="molecule type" value="Genomic_DNA"/>
</dbReference>
<protein>
    <recommendedName>
        <fullName evidence="7">Cell division protein FtsB</fullName>
    </recommendedName>
</protein>
<keyword evidence="2 7" id="KW-0132">Cell division</keyword>
<evidence type="ECO:0000256" key="5">
    <source>
        <dbReference type="ARBA" id="ARBA00023136"/>
    </source>
</evidence>
<proteinExistence type="inferred from homology"/>